<proteinExistence type="predicted"/>
<dbReference type="PANTHER" id="PTHR11738">
    <property type="entry name" value="MHC CLASS I NK CELL RECEPTOR"/>
    <property type="match status" value="1"/>
</dbReference>
<gene>
    <name evidence="8" type="primary">Gp6</name>
    <name evidence="8" type="ORF">PHOROB_LOCUS16744</name>
</gene>
<organism evidence="8 9">
    <name type="scientific">Phodopus roborovskii</name>
    <name type="common">Roborovski's desert hamster</name>
    <name type="synonym">Cricetulus roborovskii</name>
    <dbReference type="NCBI Taxonomy" id="109678"/>
    <lineage>
        <taxon>Eukaryota</taxon>
        <taxon>Metazoa</taxon>
        <taxon>Chordata</taxon>
        <taxon>Craniata</taxon>
        <taxon>Vertebrata</taxon>
        <taxon>Euteleostomi</taxon>
        <taxon>Mammalia</taxon>
        <taxon>Eutheria</taxon>
        <taxon>Euarchontoglires</taxon>
        <taxon>Glires</taxon>
        <taxon>Rodentia</taxon>
        <taxon>Myomorpha</taxon>
        <taxon>Muroidea</taxon>
        <taxon>Cricetidae</taxon>
        <taxon>Cricetinae</taxon>
        <taxon>Phodopus</taxon>
    </lineage>
</organism>
<dbReference type="GO" id="GO:0007166">
    <property type="term" value="P:cell surface receptor signaling pathway"/>
    <property type="evidence" value="ECO:0007669"/>
    <property type="project" value="UniProtKB-ARBA"/>
</dbReference>
<feature type="chain" id="PRO_5043908652" evidence="6">
    <location>
        <begin position="18"/>
        <end position="313"/>
    </location>
</feature>
<dbReference type="AlphaFoldDB" id="A0AAV0ACC7"/>
<keyword evidence="5" id="KW-1133">Transmembrane helix</keyword>
<dbReference type="Proteomes" id="UP001152836">
    <property type="component" value="Unassembled WGS sequence"/>
</dbReference>
<protein>
    <submittedName>
        <fullName evidence="8">Gp6 protein</fullName>
    </submittedName>
</protein>
<dbReference type="InterPro" id="IPR013783">
    <property type="entry name" value="Ig-like_fold"/>
</dbReference>
<keyword evidence="5" id="KW-0472">Membrane</keyword>
<dbReference type="EMBL" id="CALSGD010001620">
    <property type="protein sequence ID" value="CAH7408194.1"/>
    <property type="molecule type" value="Genomic_DNA"/>
</dbReference>
<dbReference type="GO" id="GO:0005886">
    <property type="term" value="C:plasma membrane"/>
    <property type="evidence" value="ECO:0007669"/>
    <property type="project" value="TreeGrafter"/>
</dbReference>
<name>A0AAV0ACC7_PHORO</name>
<dbReference type="Gene3D" id="2.60.40.10">
    <property type="entry name" value="Immunoglobulins"/>
    <property type="match status" value="2"/>
</dbReference>
<evidence type="ECO:0000259" key="7">
    <source>
        <dbReference type="PROSITE" id="PS50835"/>
    </source>
</evidence>
<dbReference type="SMART" id="SM00409">
    <property type="entry name" value="IG"/>
    <property type="match status" value="2"/>
</dbReference>
<dbReference type="PANTHER" id="PTHR11738:SF185">
    <property type="entry name" value="PLATELET GLYCOPROTEIN VI"/>
    <property type="match status" value="1"/>
</dbReference>
<reference evidence="8" key="1">
    <citation type="submission" date="2022-06" db="EMBL/GenBank/DDBJ databases">
        <authorList>
            <person name="Andreotti S."/>
            <person name="Wyler E."/>
        </authorList>
    </citation>
    <scope>NUCLEOTIDE SEQUENCE</scope>
</reference>
<dbReference type="SMART" id="SM00408">
    <property type="entry name" value="IGc2"/>
    <property type="match status" value="2"/>
</dbReference>
<comment type="caution">
    <text evidence="8">The sequence shown here is derived from an EMBL/GenBank/DDBJ whole genome shotgun (WGS) entry which is preliminary data.</text>
</comment>
<dbReference type="PROSITE" id="PS50835">
    <property type="entry name" value="IG_LIKE"/>
    <property type="match status" value="1"/>
</dbReference>
<evidence type="ECO:0000256" key="2">
    <source>
        <dbReference type="ARBA" id="ARBA00023157"/>
    </source>
</evidence>
<keyword evidence="9" id="KW-1185">Reference proteome</keyword>
<dbReference type="SUPFAM" id="SSF48726">
    <property type="entry name" value="Immunoglobulin"/>
    <property type="match status" value="2"/>
</dbReference>
<dbReference type="InterPro" id="IPR036179">
    <property type="entry name" value="Ig-like_dom_sf"/>
</dbReference>
<evidence type="ECO:0000256" key="1">
    <source>
        <dbReference type="ARBA" id="ARBA00022729"/>
    </source>
</evidence>
<keyword evidence="4" id="KW-0393">Immunoglobulin domain</keyword>
<dbReference type="Pfam" id="PF13895">
    <property type="entry name" value="Ig_2"/>
    <property type="match status" value="1"/>
</dbReference>
<evidence type="ECO:0000313" key="8">
    <source>
        <dbReference type="EMBL" id="CAH7408194.1"/>
    </source>
</evidence>
<accession>A0AAV0ACC7</accession>
<dbReference type="GO" id="GO:0002764">
    <property type="term" value="P:immune response-regulating signaling pathway"/>
    <property type="evidence" value="ECO:0007669"/>
    <property type="project" value="TreeGrafter"/>
</dbReference>
<dbReference type="InterPro" id="IPR007110">
    <property type="entry name" value="Ig-like_dom"/>
</dbReference>
<evidence type="ECO:0000256" key="6">
    <source>
        <dbReference type="SAM" id="SignalP"/>
    </source>
</evidence>
<dbReference type="InterPro" id="IPR003598">
    <property type="entry name" value="Ig_sub2"/>
</dbReference>
<dbReference type="InterPro" id="IPR003599">
    <property type="entry name" value="Ig_sub"/>
</dbReference>
<evidence type="ECO:0000256" key="3">
    <source>
        <dbReference type="ARBA" id="ARBA00023180"/>
    </source>
</evidence>
<feature type="signal peptide" evidence="6">
    <location>
        <begin position="1"/>
        <end position="17"/>
    </location>
</feature>
<evidence type="ECO:0000256" key="4">
    <source>
        <dbReference type="ARBA" id="ARBA00023319"/>
    </source>
</evidence>
<keyword evidence="1 6" id="KW-0732">Signal</keyword>
<keyword evidence="2" id="KW-1015">Disulfide bond</keyword>
<dbReference type="Pfam" id="PF00047">
    <property type="entry name" value="ig"/>
    <property type="match status" value="1"/>
</dbReference>
<dbReference type="FunFam" id="2.60.40.10:FF:000049">
    <property type="entry name" value="Leukocyte immunoglobulin-like receptor subfamily B member 1"/>
    <property type="match status" value="2"/>
</dbReference>
<feature type="transmembrane region" description="Helical" evidence="5">
    <location>
        <begin position="268"/>
        <end position="286"/>
    </location>
</feature>
<feature type="domain" description="Ig-like" evidence="7">
    <location>
        <begin position="111"/>
        <end position="191"/>
    </location>
</feature>
<evidence type="ECO:0000313" key="9">
    <source>
        <dbReference type="Proteomes" id="UP001152836"/>
    </source>
</evidence>
<sequence length="313" mass="35051">MFIYICIWLCVLQVILARSGPFPKPSLRAQPSSLVPLEQPVTLRCQGPPAVDLYRLEKLKSEEYEDQDFLFIPTMKTSNAGRYRCSYQMGSHWSPASDQLELIATGVYDKPSLSAHPSSVVPPGGDVTLQCRTRNGFDQFVLYKEGDTESHKKPERWYRADTEPYKNPERWYRADFPITTVAATHSGIYRCYSFSSSSPYLWSAPSDSLVLVVTGPTATPSQKPSRGPSNLLSTKIPTTEKAMNTTASLEGSSPPIGFSHQHYARGNLVRICLGAMIIIFLVGLLAEDWHSRKKHLPQRIRAVQRPLPPLPRA</sequence>
<keyword evidence="3" id="KW-0325">Glycoprotein</keyword>
<dbReference type="InterPro" id="IPR050412">
    <property type="entry name" value="Ig-like_Receptors_ImmuneReg"/>
</dbReference>
<evidence type="ECO:0000256" key="5">
    <source>
        <dbReference type="SAM" id="Phobius"/>
    </source>
</evidence>
<keyword evidence="5" id="KW-0812">Transmembrane</keyword>
<dbReference type="InterPro" id="IPR013151">
    <property type="entry name" value="Immunoglobulin_dom"/>
</dbReference>